<proteinExistence type="predicted"/>
<evidence type="ECO:0000313" key="1">
    <source>
        <dbReference type="EMBL" id="VVD05164.1"/>
    </source>
</evidence>
<reference evidence="1 2" key="1">
    <citation type="submission" date="2017-07" db="EMBL/GenBank/DDBJ databases">
        <authorList>
            <person name="Talla V."/>
            <person name="Backstrom N."/>
        </authorList>
    </citation>
    <scope>NUCLEOTIDE SEQUENCE [LARGE SCALE GENOMIC DNA]</scope>
</reference>
<dbReference type="Proteomes" id="UP000324832">
    <property type="component" value="Unassembled WGS sequence"/>
</dbReference>
<name>A0A5E4R571_9NEOP</name>
<accession>A0A5E4R571</accession>
<gene>
    <name evidence="1" type="ORF">LSINAPIS_LOCUS14757</name>
</gene>
<protein>
    <submittedName>
        <fullName evidence="1">Uncharacterized protein</fullName>
    </submittedName>
</protein>
<organism evidence="1 2">
    <name type="scientific">Leptidea sinapis</name>
    <dbReference type="NCBI Taxonomy" id="189913"/>
    <lineage>
        <taxon>Eukaryota</taxon>
        <taxon>Metazoa</taxon>
        <taxon>Ecdysozoa</taxon>
        <taxon>Arthropoda</taxon>
        <taxon>Hexapoda</taxon>
        <taxon>Insecta</taxon>
        <taxon>Pterygota</taxon>
        <taxon>Neoptera</taxon>
        <taxon>Endopterygota</taxon>
        <taxon>Lepidoptera</taxon>
        <taxon>Glossata</taxon>
        <taxon>Ditrysia</taxon>
        <taxon>Papilionoidea</taxon>
        <taxon>Pieridae</taxon>
        <taxon>Dismorphiinae</taxon>
        <taxon>Leptidea</taxon>
    </lineage>
</organism>
<sequence>MRRSAARRSSIDQCREKLVSSIESSLEKVAEWGKLNLVQFNPQNTQVCAFTTKKPHLSFAGHIVRRTDGRWGRKPPTRWTDGLVKIAGICWMRAAQDRKTQHIIFASATPRLFDIRSDQQIGHYTPPGNGGFTSCEHTPISKAGNALQAVKWASLCAGNAPVIPLM</sequence>
<keyword evidence="2" id="KW-1185">Reference proteome</keyword>
<dbReference type="EMBL" id="FZQP02006937">
    <property type="protein sequence ID" value="VVD05164.1"/>
    <property type="molecule type" value="Genomic_DNA"/>
</dbReference>
<dbReference type="AlphaFoldDB" id="A0A5E4R571"/>
<evidence type="ECO:0000313" key="2">
    <source>
        <dbReference type="Proteomes" id="UP000324832"/>
    </source>
</evidence>